<evidence type="ECO:0000259" key="3">
    <source>
        <dbReference type="PROSITE" id="PS50994"/>
    </source>
</evidence>
<dbReference type="InterPro" id="IPR001584">
    <property type="entry name" value="Integrase_cat-core"/>
</dbReference>
<feature type="region of interest" description="Disordered" evidence="2">
    <location>
        <begin position="353"/>
        <end position="373"/>
    </location>
</feature>
<dbReference type="PANTHER" id="PTHR35004">
    <property type="entry name" value="TRANSPOSASE RV3428C-RELATED"/>
    <property type="match status" value="1"/>
</dbReference>
<dbReference type="PANTHER" id="PTHR35004:SF8">
    <property type="entry name" value="TRANSPOSASE RV3428C-RELATED"/>
    <property type="match status" value="1"/>
</dbReference>
<dbReference type="AlphaFoldDB" id="A0A1X7D7T3"/>
<comment type="similarity">
    <text evidence="1">Belongs to the transposase IS21/IS408/IS1162 family.</text>
</comment>
<evidence type="ECO:0000256" key="2">
    <source>
        <dbReference type="SAM" id="MobiDB-lite"/>
    </source>
</evidence>
<evidence type="ECO:0000256" key="1">
    <source>
        <dbReference type="ARBA" id="ARBA00009277"/>
    </source>
</evidence>
<dbReference type="EMBL" id="FXAC01000009">
    <property type="protein sequence ID" value="SMF10108.1"/>
    <property type="molecule type" value="Genomic_DNA"/>
</dbReference>
<dbReference type="InterPro" id="IPR054353">
    <property type="entry name" value="IstA-like_C"/>
</dbReference>
<protein>
    <submittedName>
        <fullName evidence="4">Transposase</fullName>
    </submittedName>
</protein>
<proteinExistence type="inferred from homology"/>
<feature type="domain" description="Integrase catalytic" evidence="3">
    <location>
        <begin position="107"/>
        <end position="278"/>
    </location>
</feature>
<name>A0A1X7D7T3_9MICC</name>
<accession>A0A1X7D7T3</accession>
<evidence type="ECO:0000313" key="5">
    <source>
        <dbReference type="Proteomes" id="UP000192929"/>
    </source>
</evidence>
<feature type="compositionally biased region" description="Polar residues" evidence="2">
    <location>
        <begin position="388"/>
        <end position="397"/>
    </location>
</feature>
<dbReference type="GO" id="GO:0015074">
    <property type="term" value="P:DNA integration"/>
    <property type="evidence" value="ECO:0007669"/>
    <property type="project" value="InterPro"/>
</dbReference>
<keyword evidence="5" id="KW-1185">Reference proteome</keyword>
<dbReference type="SUPFAM" id="SSF53098">
    <property type="entry name" value="Ribonuclease H-like"/>
    <property type="match status" value="1"/>
</dbReference>
<dbReference type="NCBIfam" id="NF033546">
    <property type="entry name" value="transpos_IS21"/>
    <property type="match status" value="1"/>
</dbReference>
<evidence type="ECO:0000313" key="4">
    <source>
        <dbReference type="EMBL" id="SMF10108.1"/>
    </source>
</evidence>
<dbReference type="Gene3D" id="1.10.10.60">
    <property type="entry name" value="Homeodomain-like"/>
    <property type="match status" value="1"/>
</dbReference>
<feature type="compositionally biased region" description="Basic and acidic residues" evidence="2">
    <location>
        <begin position="399"/>
        <end position="409"/>
    </location>
</feature>
<dbReference type="Gene3D" id="3.30.420.10">
    <property type="entry name" value="Ribonuclease H-like superfamily/Ribonuclease H"/>
    <property type="match status" value="1"/>
</dbReference>
<dbReference type="Pfam" id="PF22483">
    <property type="entry name" value="Mu-transpos_C_2"/>
    <property type="match status" value="1"/>
</dbReference>
<dbReference type="Proteomes" id="UP000192929">
    <property type="component" value="Unassembled WGS sequence"/>
</dbReference>
<sequence length="424" mass="46169">MEDWALIRRLHAEGVPKSQIASRLGILRNTVAKAVAASRPPRYERSAGPNAFSDVEPAVRALLAEHPSMPATVLAERVGWSGSITWFRDNLRAIRREYAPPDPADRLSYRPGDQVQCDLWFPPARIPLDDAQQGSPPVLVMVCSSSRFVTAVMIPSRTTGDLLAGMWHLVVEQIQGVPRRWVWDNESGIGRGGRPAEGVAAFMGTMAATLVQLKPYDPESKGIVERTNGYLETSFLPGRSFASPADFNAQLRQWLVGANTRRVRAIAARPAELIAADRAAMLPVPPVAPAVGHRSWVRLGRDYYVRVAGNDYSVDPSVSGAMVEVTADLDRVLVRHQGRVVAEHARCWASATTVTDPAHGPPPRCCAGPTSSARTRAPRRIRWCGIWPTTTAPSGSRSPDGHHTSRDGQDPGVPHRLVEGAEDP</sequence>
<dbReference type="InterPro" id="IPR036397">
    <property type="entry name" value="RNaseH_sf"/>
</dbReference>
<reference evidence="5" key="1">
    <citation type="submission" date="2017-04" db="EMBL/GenBank/DDBJ databases">
        <authorList>
            <person name="Varghese N."/>
            <person name="Submissions S."/>
        </authorList>
    </citation>
    <scope>NUCLEOTIDE SEQUENCE [LARGE SCALE GENOMIC DNA]</scope>
    <source>
        <strain evidence="5">NIO-1021</strain>
    </source>
</reference>
<feature type="region of interest" description="Disordered" evidence="2">
    <location>
        <begin position="387"/>
        <end position="424"/>
    </location>
</feature>
<dbReference type="PROSITE" id="PS50994">
    <property type="entry name" value="INTEGRASE"/>
    <property type="match status" value="1"/>
</dbReference>
<gene>
    <name evidence="4" type="ORF">SAMN06296028_10923</name>
</gene>
<dbReference type="GO" id="GO:0003676">
    <property type="term" value="F:nucleic acid binding"/>
    <property type="evidence" value="ECO:0007669"/>
    <property type="project" value="InterPro"/>
</dbReference>
<organism evidence="4 5">
    <name type="scientific">Kocuria marina subsp. indica</name>
    <dbReference type="NCBI Taxonomy" id="1049583"/>
    <lineage>
        <taxon>Bacteria</taxon>
        <taxon>Bacillati</taxon>
        <taxon>Actinomycetota</taxon>
        <taxon>Actinomycetes</taxon>
        <taxon>Micrococcales</taxon>
        <taxon>Micrococcaceae</taxon>
        <taxon>Kocuria</taxon>
    </lineage>
</organism>
<dbReference type="InterPro" id="IPR012337">
    <property type="entry name" value="RNaseH-like_sf"/>
</dbReference>